<dbReference type="AlphaFoldDB" id="A0A1V2R4G3"/>
<comment type="caution">
    <text evidence="3">The sequence shown here is derived from an EMBL/GenBank/DDBJ whole genome shotgun (WGS) entry which is preliminary data.</text>
</comment>
<name>A0A1V2R4G3_9GAMM</name>
<accession>A0A1V2R4G3</accession>
<feature type="transmembrane region" description="Helical" evidence="1">
    <location>
        <begin position="154"/>
        <end position="174"/>
    </location>
</feature>
<proteinExistence type="predicted"/>
<dbReference type="Proteomes" id="UP000189286">
    <property type="component" value="Unassembled WGS sequence"/>
</dbReference>
<dbReference type="GO" id="GO:0006629">
    <property type="term" value="P:lipid metabolic process"/>
    <property type="evidence" value="ECO:0007669"/>
    <property type="project" value="InterPro"/>
</dbReference>
<keyword evidence="1" id="KW-0812">Transmembrane</keyword>
<evidence type="ECO:0000256" key="1">
    <source>
        <dbReference type="SAM" id="Phobius"/>
    </source>
</evidence>
<feature type="domain" description="Fatty acid desaturase" evidence="2">
    <location>
        <begin position="68"/>
        <end position="331"/>
    </location>
</feature>
<evidence type="ECO:0000313" key="3">
    <source>
        <dbReference type="EMBL" id="ONK06737.1"/>
    </source>
</evidence>
<dbReference type="OrthoDB" id="696651at2"/>
<dbReference type="RefSeq" id="WP_039361503.1">
    <property type="nucleotide sequence ID" value="NZ_JRMH01000001.1"/>
</dbReference>
<reference evidence="4" key="1">
    <citation type="submission" date="2016-11" db="EMBL/GenBank/DDBJ databases">
        <authorList>
            <person name="Panda P."/>
            <person name="Visnovsky S."/>
            <person name="Pitman A."/>
        </authorList>
    </citation>
    <scope>NUCLEOTIDE SEQUENCE [LARGE SCALE GENOMIC DNA]</scope>
    <source>
        <strain evidence="4">ICMP 9972</strain>
    </source>
</reference>
<dbReference type="Pfam" id="PF00487">
    <property type="entry name" value="FA_desaturase"/>
    <property type="match status" value="1"/>
</dbReference>
<feature type="transmembrane region" description="Helical" evidence="1">
    <location>
        <begin position="231"/>
        <end position="256"/>
    </location>
</feature>
<evidence type="ECO:0000313" key="4">
    <source>
        <dbReference type="Proteomes" id="UP000189286"/>
    </source>
</evidence>
<feature type="transmembrane region" description="Helical" evidence="1">
    <location>
        <begin position="67"/>
        <end position="85"/>
    </location>
</feature>
<feature type="transmembrane region" description="Helical" evidence="1">
    <location>
        <begin position="106"/>
        <end position="123"/>
    </location>
</feature>
<evidence type="ECO:0000259" key="2">
    <source>
        <dbReference type="Pfam" id="PF00487"/>
    </source>
</evidence>
<sequence length="349" mass="40808">MDISKSNIEYNDDISRAKIIRKVIIDHGKVLRKRHPILNHQDLLGFSACTAITVIILLSSLCYLYGYIPWWVCLIINTICISIAHEIEHDLIHNLYFRKNRFIHHIMMAIVWLMRPSTASPWMRRDVHLLHHQVSGSENDVEEKFLGNGRKWGLLRILMLSDLVVAAVVMMLNARSELERKKLLSFSVKAFFPFAVFYSLIWYSFLIFHSINIYSTLTETPVMWSDRTTTVMNFIDVAVVIIVGPNMLWSFCLHFISSNLHYHGDNESGNVIQETQVLNPWWLYPINLFCFNFGSTHAIHHFVVNEPFYIRQLSAPVAHRIMKEMGVRFNDFGSFSRANRWKQGQQKHE</sequence>
<protein>
    <submittedName>
        <fullName evidence="3">Fatty acid desaturase</fullName>
    </submittedName>
</protein>
<keyword evidence="1" id="KW-0472">Membrane</keyword>
<dbReference type="EMBL" id="MPUJ01000005">
    <property type="protein sequence ID" value="ONK06737.1"/>
    <property type="molecule type" value="Genomic_DNA"/>
</dbReference>
<feature type="transmembrane region" description="Helical" evidence="1">
    <location>
        <begin position="186"/>
        <end position="211"/>
    </location>
</feature>
<dbReference type="InterPro" id="IPR005804">
    <property type="entry name" value="FA_desaturase_dom"/>
</dbReference>
<feature type="transmembrane region" description="Helical" evidence="1">
    <location>
        <begin position="43"/>
        <end position="61"/>
    </location>
</feature>
<keyword evidence="1" id="KW-1133">Transmembrane helix</keyword>
<organism evidence="3 4">
    <name type="scientific">Pectobacterium actinidiae</name>
    <dbReference type="NCBI Taxonomy" id="1507808"/>
    <lineage>
        <taxon>Bacteria</taxon>
        <taxon>Pseudomonadati</taxon>
        <taxon>Pseudomonadota</taxon>
        <taxon>Gammaproteobacteria</taxon>
        <taxon>Enterobacterales</taxon>
        <taxon>Pectobacteriaceae</taxon>
        <taxon>Pectobacterium</taxon>
    </lineage>
</organism>
<gene>
    <name evidence="3" type="ORF">BSK71_10030</name>
</gene>